<reference evidence="1 2" key="1">
    <citation type="submission" date="2016-12" db="EMBL/GenBank/DDBJ databases">
        <title>Draft genome sequence of Fusarium oxysporum causing rot on Narcissus.</title>
        <authorList>
            <person name="Armitage A.D."/>
            <person name="Taylor A."/>
            <person name="Clarkson J.P."/>
            <person name="Harrison R.J."/>
            <person name="Jackson A.C."/>
        </authorList>
    </citation>
    <scope>NUCLEOTIDE SEQUENCE [LARGE SCALE GENOMIC DNA]</scope>
    <source>
        <strain evidence="1 2">N139</strain>
    </source>
</reference>
<sequence length="63" mass="7233">MIVESDELYIFTKSGNEVLTISREKPCMKAPCWLVERTQGKSAGKRMIVLERALKTREVFEAD</sequence>
<comment type="caution">
    <text evidence="1">The sequence shown here is derived from an EMBL/GenBank/DDBJ whole genome shotgun (WGS) entry which is preliminary data.</text>
</comment>
<evidence type="ECO:0000313" key="1">
    <source>
        <dbReference type="EMBL" id="RYC83117.1"/>
    </source>
</evidence>
<evidence type="ECO:0000313" key="2">
    <source>
        <dbReference type="Proteomes" id="UP000290540"/>
    </source>
</evidence>
<dbReference type="EMBL" id="MQTW01000159">
    <property type="protein sequence ID" value="RYC83117.1"/>
    <property type="molecule type" value="Genomic_DNA"/>
</dbReference>
<protein>
    <submittedName>
        <fullName evidence="1">Uncharacterized protein</fullName>
    </submittedName>
</protein>
<name>A0A4Q2VG28_FUSOX</name>
<proteinExistence type="predicted"/>
<dbReference type="Proteomes" id="UP000290540">
    <property type="component" value="Unassembled WGS sequence"/>
</dbReference>
<dbReference type="AlphaFoldDB" id="A0A4Q2VG28"/>
<organism evidence="1 2">
    <name type="scientific">Fusarium oxysporum f. sp. narcissi</name>
    <dbReference type="NCBI Taxonomy" id="451672"/>
    <lineage>
        <taxon>Eukaryota</taxon>
        <taxon>Fungi</taxon>
        <taxon>Dikarya</taxon>
        <taxon>Ascomycota</taxon>
        <taxon>Pezizomycotina</taxon>
        <taxon>Sordariomycetes</taxon>
        <taxon>Hypocreomycetidae</taxon>
        <taxon>Hypocreales</taxon>
        <taxon>Nectriaceae</taxon>
        <taxon>Fusarium</taxon>
        <taxon>Fusarium oxysporum species complex</taxon>
    </lineage>
</organism>
<gene>
    <name evidence="1" type="ORF">BFJ63_vAg13949</name>
</gene>
<accession>A0A4Q2VG28</accession>